<dbReference type="Gene3D" id="2.120.10.30">
    <property type="entry name" value="TolB, C-terminal domain"/>
    <property type="match status" value="4"/>
</dbReference>
<protein>
    <submittedName>
        <fullName evidence="9">Sugar lactone lactonase YvrE</fullName>
    </submittedName>
</protein>
<dbReference type="Gene3D" id="2.60.40.10">
    <property type="entry name" value="Immunoglobulins"/>
    <property type="match status" value="2"/>
</dbReference>
<keyword evidence="1 5" id="KW-0732">Signal</keyword>
<dbReference type="PROSITE" id="PS51125">
    <property type="entry name" value="NHL"/>
    <property type="match status" value="1"/>
</dbReference>
<evidence type="ECO:0000256" key="2">
    <source>
        <dbReference type="ARBA" id="ARBA00022737"/>
    </source>
</evidence>
<dbReference type="CDD" id="cd14953">
    <property type="entry name" value="NHL_like_1"/>
    <property type="match status" value="1"/>
</dbReference>
<dbReference type="InterPro" id="IPR001258">
    <property type="entry name" value="NHL_repeat"/>
</dbReference>
<dbReference type="EMBL" id="SLWV01000006">
    <property type="protein sequence ID" value="TCO77457.1"/>
    <property type="molecule type" value="Genomic_DNA"/>
</dbReference>
<dbReference type="RefSeq" id="WP_165916282.1">
    <property type="nucleotide sequence ID" value="NZ_SLWV01000006.1"/>
</dbReference>
<evidence type="ECO:0000313" key="10">
    <source>
        <dbReference type="Proteomes" id="UP000294919"/>
    </source>
</evidence>
<dbReference type="InterPro" id="IPR012854">
    <property type="entry name" value="Cu_amine_oxidase-like_N"/>
</dbReference>
<dbReference type="SUPFAM" id="SSF55383">
    <property type="entry name" value="Copper amine oxidase, domain N"/>
    <property type="match status" value="1"/>
</dbReference>
<feature type="compositionally biased region" description="Low complexity" evidence="4">
    <location>
        <begin position="916"/>
        <end position="938"/>
    </location>
</feature>
<dbReference type="Gene3D" id="3.30.457.10">
    <property type="entry name" value="Copper amine oxidase-like, N-terminal domain"/>
    <property type="match status" value="1"/>
</dbReference>
<evidence type="ECO:0000256" key="4">
    <source>
        <dbReference type="SAM" id="MobiDB-lite"/>
    </source>
</evidence>
<dbReference type="InterPro" id="IPR056822">
    <property type="entry name" value="TEN_NHL"/>
</dbReference>
<dbReference type="InterPro" id="IPR013783">
    <property type="entry name" value="Ig-like_fold"/>
</dbReference>
<dbReference type="Pfam" id="PF25021">
    <property type="entry name" value="TEN_NHL"/>
    <property type="match status" value="3"/>
</dbReference>
<feature type="domain" description="Teneurin NHL" evidence="8">
    <location>
        <begin position="216"/>
        <end position="267"/>
    </location>
</feature>
<dbReference type="PANTHER" id="PTHR46388:SF2">
    <property type="entry name" value="NHL REPEAT-CONTAINING PROTEIN 2"/>
    <property type="match status" value="1"/>
</dbReference>
<dbReference type="SUPFAM" id="SSF101898">
    <property type="entry name" value="NHL repeat"/>
    <property type="match status" value="1"/>
</dbReference>
<dbReference type="InterPro" id="IPR036582">
    <property type="entry name" value="Mao_N_sf"/>
</dbReference>
<evidence type="ECO:0000259" key="8">
    <source>
        <dbReference type="Pfam" id="PF25021"/>
    </source>
</evidence>
<evidence type="ECO:0000259" key="6">
    <source>
        <dbReference type="Pfam" id="PF07833"/>
    </source>
</evidence>
<evidence type="ECO:0000259" key="7">
    <source>
        <dbReference type="Pfam" id="PF13205"/>
    </source>
</evidence>
<evidence type="ECO:0000313" key="9">
    <source>
        <dbReference type="EMBL" id="TCO77457.1"/>
    </source>
</evidence>
<evidence type="ECO:0000256" key="5">
    <source>
        <dbReference type="SAM" id="SignalP"/>
    </source>
</evidence>
<dbReference type="Proteomes" id="UP000294919">
    <property type="component" value="Unassembled WGS sequence"/>
</dbReference>
<keyword evidence="2" id="KW-0677">Repeat</keyword>
<feature type="domain" description="SbsA Ig-like" evidence="7">
    <location>
        <begin position="812"/>
        <end position="911"/>
    </location>
</feature>
<evidence type="ECO:0000256" key="3">
    <source>
        <dbReference type="PROSITE-ProRule" id="PRU00504"/>
    </source>
</evidence>
<reference evidence="9 10" key="1">
    <citation type="submission" date="2019-03" db="EMBL/GenBank/DDBJ databases">
        <title>Genomic Encyclopedia of Type Strains, Phase IV (KMG-IV): sequencing the most valuable type-strain genomes for metagenomic binning, comparative biology and taxonomic classification.</title>
        <authorList>
            <person name="Goeker M."/>
        </authorList>
    </citation>
    <scope>NUCLEOTIDE SEQUENCE [LARGE SCALE GENOMIC DNA]</scope>
    <source>
        <strain evidence="9 10">DSM 102940</strain>
    </source>
</reference>
<dbReference type="AlphaFoldDB" id="A0A4R2KX53"/>
<feature type="signal peptide" evidence="5">
    <location>
        <begin position="1"/>
        <end position="27"/>
    </location>
</feature>
<sequence>MMKNKRKLLSIFMLLIILGTNTFVGYATTEEPKIITIAGNGTAGYGGDGGPATDASLNMPYNVVSDGNGNLYIPDQGNNRIRKVDTTTGIISTIAGDGTLEYGGDGGLATAAKLNTPGDVDVDKNGNIYIADSYNHRVRKIDAETGNITTIAGNGTAGYGGDGGLATAAQLDRPYGLAIDEKGGVYIADYVNNRIRKVDTTTGIISTIAGDGTPEYGGDGGLAVNAKINTPAGIDLDKDGNLYIAESGGHRIRKIDVETGIISTIAGDGTPEYGGDGGLATAATLNRPWGIKVDQNGDVYIACRSSHRIRKIDGTTGIINTIAGNGTGAYGGDEGPATAAMLKYPTGVDIDENGNIYIADKTNHRIRKIIEKIKPIVASVDVPVDENYITGTNLEFTVNFNEKMMIDINGGTPYIPITLKTGETAAKTVYAEYASGSGEKSLLFQYEVKSDDQDLDGISIGTDIIANGGTLKDYAGNDAILSLNGVGSTANILVNVNTAPTISDIQDQTIDENTTTQWLSFTVEDVTTSVYDLDVTATSNNQSLVPDDHIELDGSGGNRKLKVTPLIDQFGSAIITVTVTDHEYSTNETFTLNVVDKDYEKPYVVSTTPIGNQTDVAIDTNILLTFSEGIIAKDMRLLSIKDSNATVMQYTYTINNDQLTLDLNNDLQKGMTYTVKVNEGTVMDDVYNNNLQNEFSFTTIMPDNTGGDNIAPTISDIQDQTIDENTTTQWLSFTVEDVTTSVYDLDVTATSNNQSLVPDDHIELDGSGGNRKLKVTPLIDQFGSAIITVTVTDHEYSTNETFTLNVVDKDYEKPYVVSTTPVGNQTDVAIDTNILLTFSEGIIAKDMRLLSIKDSNATVMQYTYTINNDQLTLDLNNDLQKGMTYTVKVNEGTVMDDVSNNNLQKEFSFTTIMPDNTGGDNNTGGSSTSSSGASNPSSLKDVDGDVEVAKTKNDVSPTIDLSEDRDAKASVTLKTIKEMKEADKTIVVQNNGVKVEFKPDSIQAIQIKETLEKELNKELDYESVQVVLGAKEIVASEKEEILKKSNLGKSEGLFEVGGKIFDLTANIVKEKNGVKTEEKIEHFNQPVAVTIDLSDLNLKKKDIENLTGVRYEKDEEGNIRPIKLGGTYHEDLATGRKIFTFYTDQFSLYGVMKAEKITNIHLTIGKEESTVNNIKKINDVAPAIINNRTMVPVRFVAENLGAEVTWIEATKKIVIQLDGKALNLTIDKPLVGLDTPPTILKDRTFVPLRYVTENFGANVMWFAKEKAVHIVK</sequence>
<evidence type="ECO:0000256" key="1">
    <source>
        <dbReference type="ARBA" id="ARBA00022729"/>
    </source>
</evidence>
<keyword evidence="10" id="KW-1185">Reference proteome</keyword>
<dbReference type="PANTHER" id="PTHR46388">
    <property type="entry name" value="NHL REPEAT-CONTAINING PROTEIN 2"/>
    <property type="match status" value="1"/>
</dbReference>
<feature type="domain" description="Teneurin NHL" evidence="8">
    <location>
        <begin position="273"/>
        <end position="325"/>
    </location>
</feature>
<comment type="caution">
    <text evidence="9">The sequence shown here is derived from an EMBL/GenBank/DDBJ whole genome shotgun (WGS) entry which is preliminary data.</text>
</comment>
<dbReference type="Pfam" id="PF13205">
    <property type="entry name" value="Big_5"/>
    <property type="match status" value="2"/>
</dbReference>
<accession>A0A4R2KX53</accession>
<feature type="domain" description="SbsA Ig-like" evidence="7">
    <location>
        <begin position="600"/>
        <end position="699"/>
    </location>
</feature>
<name>A0A4R2KX53_9FIRM</name>
<feature type="domain" description="Teneurin NHL" evidence="8">
    <location>
        <begin position="160"/>
        <end position="211"/>
    </location>
</feature>
<dbReference type="InterPro" id="IPR011042">
    <property type="entry name" value="6-blade_b-propeller_TolB-like"/>
</dbReference>
<proteinExistence type="predicted"/>
<feature type="chain" id="PRO_5039575405" evidence="5">
    <location>
        <begin position="28"/>
        <end position="1272"/>
    </location>
</feature>
<organism evidence="9 10">
    <name type="scientific">Marinisporobacter balticus</name>
    <dbReference type="NCBI Taxonomy" id="2018667"/>
    <lineage>
        <taxon>Bacteria</taxon>
        <taxon>Bacillati</taxon>
        <taxon>Bacillota</taxon>
        <taxon>Clostridia</taxon>
        <taxon>Peptostreptococcales</taxon>
        <taxon>Thermotaleaceae</taxon>
        <taxon>Marinisporobacter</taxon>
    </lineage>
</organism>
<dbReference type="Pfam" id="PF01436">
    <property type="entry name" value="NHL"/>
    <property type="match status" value="2"/>
</dbReference>
<feature type="repeat" description="NHL" evidence="3">
    <location>
        <begin position="114"/>
        <end position="144"/>
    </location>
</feature>
<feature type="domain" description="Copper amine oxidase-like N-terminal" evidence="6">
    <location>
        <begin position="1171"/>
        <end position="1270"/>
    </location>
</feature>
<gene>
    <name evidence="9" type="ORF">EV214_106100</name>
</gene>
<feature type="region of interest" description="Disordered" evidence="4">
    <location>
        <begin position="911"/>
        <end position="943"/>
    </location>
</feature>
<dbReference type="Pfam" id="PF07833">
    <property type="entry name" value="Cu_amine_oxidN1"/>
    <property type="match status" value="1"/>
</dbReference>
<dbReference type="InterPro" id="IPR032812">
    <property type="entry name" value="SbsA_Ig"/>
</dbReference>